<dbReference type="InterPro" id="IPR035976">
    <property type="entry name" value="Sushi/SCR/CCP_sf"/>
</dbReference>
<sequence length="88" mass="10206">CYRIELLLRFDNNTTTLLNKSRISDEVAVNTGFGLECKSQHRLVSGDLNVTCTSYAGWTGKFPICRQMDRLLQSERKKKRSPRRITRI</sequence>
<evidence type="ECO:0000256" key="1">
    <source>
        <dbReference type="ARBA" id="ARBA00023157"/>
    </source>
</evidence>
<dbReference type="InterPro" id="IPR000436">
    <property type="entry name" value="Sushi_SCR_CCP_dom"/>
</dbReference>
<dbReference type="PROSITE" id="PS50923">
    <property type="entry name" value="SUSHI"/>
    <property type="match status" value="1"/>
</dbReference>
<keyword evidence="2" id="KW-0768">Sushi</keyword>
<dbReference type="Pfam" id="PF00084">
    <property type="entry name" value="Sushi"/>
    <property type="match status" value="1"/>
</dbReference>
<name>A0A8W8M6Y2_MAGGI</name>
<evidence type="ECO:0000313" key="4">
    <source>
        <dbReference type="EnsemblMetazoa" id="G32075.7:cds"/>
    </source>
</evidence>
<keyword evidence="1" id="KW-1015">Disulfide bond</keyword>
<evidence type="ECO:0000259" key="3">
    <source>
        <dbReference type="PROSITE" id="PS50923"/>
    </source>
</evidence>
<protein>
    <recommendedName>
        <fullName evidence="3">Sushi domain-containing protein</fullName>
    </recommendedName>
</protein>
<dbReference type="AlphaFoldDB" id="A0A8W8M6Y2"/>
<organism evidence="4 5">
    <name type="scientific">Magallana gigas</name>
    <name type="common">Pacific oyster</name>
    <name type="synonym">Crassostrea gigas</name>
    <dbReference type="NCBI Taxonomy" id="29159"/>
    <lineage>
        <taxon>Eukaryota</taxon>
        <taxon>Metazoa</taxon>
        <taxon>Spiralia</taxon>
        <taxon>Lophotrochozoa</taxon>
        <taxon>Mollusca</taxon>
        <taxon>Bivalvia</taxon>
        <taxon>Autobranchia</taxon>
        <taxon>Pteriomorphia</taxon>
        <taxon>Ostreida</taxon>
        <taxon>Ostreoidea</taxon>
        <taxon>Ostreidae</taxon>
        <taxon>Magallana</taxon>
    </lineage>
</organism>
<dbReference type="EnsemblMetazoa" id="G32075.7">
    <property type="protein sequence ID" value="G32075.7:cds"/>
    <property type="gene ID" value="G32075"/>
</dbReference>
<accession>A0A8W8M6Y2</accession>
<keyword evidence="5" id="KW-1185">Reference proteome</keyword>
<dbReference type="SUPFAM" id="SSF57535">
    <property type="entry name" value="Complement control module/SCR domain"/>
    <property type="match status" value="1"/>
</dbReference>
<evidence type="ECO:0000256" key="2">
    <source>
        <dbReference type="PROSITE-ProRule" id="PRU00302"/>
    </source>
</evidence>
<comment type="caution">
    <text evidence="2">Lacks conserved residue(s) required for the propagation of feature annotation.</text>
</comment>
<feature type="domain" description="Sushi" evidence="3">
    <location>
        <begin position="1"/>
        <end position="67"/>
    </location>
</feature>
<reference evidence="4" key="1">
    <citation type="submission" date="2022-08" db="UniProtKB">
        <authorList>
            <consortium name="EnsemblMetazoa"/>
        </authorList>
    </citation>
    <scope>IDENTIFICATION</scope>
    <source>
        <strain evidence="4">05x7-T-G4-1.051#20</strain>
    </source>
</reference>
<dbReference type="CDD" id="cd00033">
    <property type="entry name" value="CCP"/>
    <property type="match status" value="1"/>
</dbReference>
<proteinExistence type="predicted"/>
<dbReference type="Proteomes" id="UP000005408">
    <property type="component" value="Unassembled WGS sequence"/>
</dbReference>
<evidence type="ECO:0000313" key="5">
    <source>
        <dbReference type="Proteomes" id="UP000005408"/>
    </source>
</evidence>